<protein>
    <submittedName>
        <fullName evidence="2">Uncharacterized protein</fullName>
    </submittedName>
</protein>
<organism evidence="2 3">
    <name type="scientific">Leishmania panamensis</name>
    <dbReference type="NCBI Taxonomy" id="5679"/>
    <lineage>
        <taxon>Eukaryota</taxon>
        <taxon>Discoba</taxon>
        <taxon>Euglenozoa</taxon>
        <taxon>Kinetoplastea</taxon>
        <taxon>Metakinetoplastina</taxon>
        <taxon>Trypanosomatida</taxon>
        <taxon>Trypanosomatidae</taxon>
        <taxon>Leishmaniinae</taxon>
        <taxon>Leishmania</taxon>
        <taxon>Leishmania guyanensis species complex</taxon>
    </lineage>
</organism>
<accession>A0A088RS27</accession>
<dbReference type="EMBL" id="CP009394">
    <property type="protein sequence ID" value="AIN98942.1"/>
    <property type="molecule type" value="Genomic_DNA"/>
</dbReference>
<evidence type="ECO:0000313" key="2">
    <source>
        <dbReference type="EMBL" id="AIN98942.1"/>
    </source>
</evidence>
<dbReference type="AlphaFoldDB" id="A0A088RS27"/>
<keyword evidence="3" id="KW-1185">Reference proteome</keyword>
<dbReference type="VEuPathDB" id="TriTrypDB:LPAL13_250013900"/>
<reference evidence="2 3" key="1">
    <citation type="journal article" date="2015" name="Sci. Rep.">
        <title>The genome of Leishmania panamensis: insights into genomics of the L. (Viannia) subgenus.</title>
        <authorList>
            <person name="Llanes A."/>
            <person name="Restrepo C.M."/>
            <person name="Vecchio G.D."/>
            <person name="Anguizola F.J."/>
            <person name="Lleonart R."/>
        </authorList>
    </citation>
    <scope>NUCLEOTIDE SEQUENCE [LARGE SCALE GENOMIC DNA]</scope>
    <source>
        <strain evidence="2 3">MHOM/PA/94/PSC-1</strain>
    </source>
</reference>
<evidence type="ECO:0000313" key="3">
    <source>
        <dbReference type="Proteomes" id="UP000063063"/>
    </source>
</evidence>
<name>A0A088RS27_LEIPA</name>
<dbReference type="eggNOG" id="ENOG502SIWS">
    <property type="taxonomic scope" value="Eukaryota"/>
</dbReference>
<feature type="region of interest" description="Disordered" evidence="1">
    <location>
        <begin position="345"/>
        <end position="368"/>
    </location>
</feature>
<evidence type="ECO:0000256" key="1">
    <source>
        <dbReference type="SAM" id="MobiDB-lite"/>
    </source>
</evidence>
<proteinExistence type="predicted"/>
<sequence length="392" mass="40464">MGQSVSSSQANPSNDEGIVDAAKRHEPRCAGRANPLARKMQGELYTPNFPPLASGAGAAGVDSSTCAVGSHGNASDSAAAIPIFCLDASEQNMCQLFKWLELPPAQRAKVLQEVSKNVCGVLLHAPATTSVGDLRQFLLGQCPLRQRTPDKSALSPHLLAIRDPLLASAGGAAANGTPSGGSAKAFSNSLLTLPDSMVLSTLSMNKQLFFLPGVGASEADCNQLAAGHASVGAADSYPAALGREDAEAEKAAAASPSAYADDVSTAGRALVLLYSYEPSFGIGCNDILLLGCCASLCACIAASICCCINAQKDGSPSNVDTMPNNNNGDNGVPNYYYNPGNGTSYYAPPPPPPPPSPPPPPLNYYNEAPEYGMPPNTYPSANPYPVYQLQSL</sequence>
<dbReference type="RefSeq" id="XP_010699649.1">
    <property type="nucleotide sequence ID" value="XM_010701347.1"/>
</dbReference>
<feature type="compositionally biased region" description="Pro residues" evidence="1">
    <location>
        <begin position="347"/>
        <end position="362"/>
    </location>
</feature>
<dbReference type="Proteomes" id="UP000063063">
    <property type="component" value="Chromosome 25"/>
</dbReference>
<gene>
    <name evidence="2" type="ORF">LPMP_250790</name>
</gene>
<dbReference type="GeneID" id="22575727"/>
<dbReference type="KEGG" id="lpan:LPMP_250790"/>
<dbReference type="OrthoDB" id="266058at2759"/>
<dbReference type="VEuPathDB" id="TriTrypDB:LPMP_250790"/>